<proteinExistence type="predicted"/>
<reference evidence="7 8" key="1">
    <citation type="submission" date="2024-04" db="EMBL/GenBank/DDBJ databases">
        <title>Phyllosticta paracitricarpa is synonymous to the EU quarantine fungus P. citricarpa based on phylogenomic analyses.</title>
        <authorList>
            <consortium name="Lawrence Berkeley National Laboratory"/>
            <person name="Van ingen-buijs V.A."/>
            <person name="Van westerhoven A.C."/>
            <person name="Haridas S."/>
            <person name="Skiadas P."/>
            <person name="Martin F."/>
            <person name="Groenewald J.Z."/>
            <person name="Crous P.W."/>
            <person name="Seidl M.F."/>
        </authorList>
    </citation>
    <scope>NUCLEOTIDE SEQUENCE [LARGE SCALE GENOMIC DNA]</scope>
    <source>
        <strain evidence="7 8">CPC 17464</strain>
    </source>
</reference>
<feature type="region of interest" description="Disordered" evidence="5">
    <location>
        <begin position="1"/>
        <end position="47"/>
    </location>
</feature>
<feature type="transmembrane region" description="Helical" evidence="6">
    <location>
        <begin position="470"/>
        <end position="493"/>
    </location>
</feature>
<gene>
    <name evidence="7" type="ORF">J3D65DRAFT_663067</name>
</gene>
<accession>A0ABR1L318</accession>
<dbReference type="GeneID" id="92035552"/>
<keyword evidence="8" id="KW-1185">Reference proteome</keyword>
<evidence type="ECO:0000313" key="7">
    <source>
        <dbReference type="EMBL" id="KAK7529628.1"/>
    </source>
</evidence>
<name>A0ABR1L318_9PEZI</name>
<keyword evidence="3 6" id="KW-1133">Transmembrane helix</keyword>
<dbReference type="Proteomes" id="UP001360953">
    <property type="component" value="Unassembled WGS sequence"/>
</dbReference>
<sequence>MSPNSDPELGLRNQSSSGPDPDEEQKQTAGDQEHTERGHTDQDRANHQFSSIKLPSDDYSGASDAGNPKAWIFEYVKSQHGKVDLHTTSFQSSSEWTHQLDTANVKETSNAAEIQENLHLLLLRGQPPERCLETFLQTRRVPQEEIKALCAIVVDPPLSIIERSADDCFHLGWKNIPFILTRTAFGIDDLLGDMIKAGRTENTQDFYRFLNTPCPLSYEHIWCFWISNIVVLVTTEFQRPRFTTIAQRLASDLAQLNTQTPSKSKLIRFIQEETCQSVLDYECEILTHIEKELEKIDVEMGLPNMGVPDVGFLFKARDTREFLQLKMALLKKNMGEWRSHILSRHNLQRQIERIIKRSGTPGGIPSQQQDALDDFNSKLDGTLRHFESTFTALIGTMSINESTRAIREAEEVTKLTQLASFFVPLSFVVGLFGMNLEELANLSIWVWAVTSIVLLSITILVLYPRRTIKILKIAFITLTIPIWLLPTSCFIIGRSGGLDVFGLGEVGRVLELISVLQTLYFSIKRDLRNL</sequence>
<keyword evidence="4 6" id="KW-0472">Membrane</keyword>
<dbReference type="RefSeq" id="XP_066650078.1">
    <property type="nucleotide sequence ID" value="XM_066802646.1"/>
</dbReference>
<feature type="transmembrane region" description="Helical" evidence="6">
    <location>
        <begin position="442"/>
        <end position="463"/>
    </location>
</feature>
<feature type="compositionally biased region" description="Basic and acidic residues" evidence="5">
    <location>
        <begin position="31"/>
        <end position="46"/>
    </location>
</feature>
<dbReference type="Pfam" id="PF01544">
    <property type="entry name" value="CorA"/>
    <property type="match status" value="1"/>
</dbReference>
<dbReference type="SUPFAM" id="SSF144083">
    <property type="entry name" value="Magnesium transport protein CorA, transmembrane region"/>
    <property type="match status" value="1"/>
</dbReference>
<comment type="caution">
    <text evidence="7">The sequence shown here is derived from an EMBL/GenBank/DDBJ whole genome shotgun (WGS) entry which is preliminary data.</text>
</comment>
<evidence type="ECO:0000256" key="1">
    <source>
        <dbReference type="ARBA" id="ARBA00004141"/>
    </source>
</evidence>
<dbReference type="EMBL" id="JBBPEH010000016">
    <property type="protein sequence ID" value="KAK7529628.1"/>
    <property type="molecule type" value="Genomic_DNA"/>
</dbReference>
<dbReference type="InterPro" id="IPR002523">
    <property type="entry name" value="MgTranspt_CorA/ZnTranspt_ZntB"/>
</dbReference>
<evidence type="ECO:0000256" key="2">
    <source>
        <dbReference type="ARBA" id="ARBA00022692"/>
    </source>
</evidence>
<keyword evidence="2 6" id="KW-0812">Transmembrane</keyword>
<dbReference type="InterPro" id="IPR045863">
    <property type="entry name" value="CorA_TM1_TM2"/>
</dbReference>
<organism evidence="7 8">
    <name type="scientific">Phyllosticta citribraziliensis</name>
    <dbReference type="NCBI Taxonomy" id="989973"/>
    <lineage>
        <taxon>Eukaryota</taxon>
        <taxon>Fungi</taxon>
        <taxon>Dikarya</taxon>
        <taxon>Ascomycota</taxon>
        <taxon>Pezizomycotina</taxon>
        <taxon>Dothideomycetes</taxon>
        <taxon>Dothideomycetes incertae sedis</taxon>
        <taxon>Botryosphaeriales</taxon>
        <taxon>Phyllostictaceae</taxon>
        <taxon>Phyllosticta</taxon>
    </lineage>
</organism>
<evidence type="ECO:0000256" key="3">
    <source>
        <dbReference type="ARBA" id="ARBA00022989"/>
    </source>
</evidence>
<dbReference type="Gene3D" id="1.20.58.340">
    <property type="entry name" value="Magnesium transport protein CorA, transmembrane region"/>
    <property type="match status" value="1"/>
</dbReference>
<evidence type="ECO:0000313" key="8">
    <source>
        <dbReference type="Proteomes" id="UP001360953"/>
    </source>
</evidence>
<evidence type="ECO:0000256" key="5">
    <source>
        <dbReference type="SAM" id="MobiDB-lite"/>
    </source>
</evidence>
<evidence type="ECO:0000256" key="6">
    <source>
        <dbReference type="SAM" id="Phobius"/>
    </source>
</evidence>
<evidence type="ECO:0000256" key="4">
    <source>
        <dbReference type="ARBA" id="ARBA00023136"/>
    </source>
</evidence>
<comment type="subcellular location">
    <subcellularLocation>
        <location evidence="1">Membrane</location>
        <topology evidence="1">Multi-pass membrane protein</topology>
    </subcellularLocation>
</comment>
<protein>
    <submittedName>
        <fullName evidence="7">Cora-like Mg2+ transporter protein-domain-containing protein</fullName>
    </submittedName>
</protein>